<evidence type="ECO:0000256" key="2">
    <source>
        <dbReference type="ARBA" id="ARBA00022519"/>
    </source>
</evidence>
<comment type="similarity">
    <text evidence="6">Belongs to the ABC transporter superfamily. Macrolide exporter (TC 3.A.1.122) family.</text>
</comment>
<reference evidence="8 9" key="1">
    <citation type="submission" date="2016-10" db="EMBL/GenBank/DDBJ databases">
        <authorList>
            <person name="de Groot N.N."/>
        </authorList>
    </citation>
    <scope>NUCLEOTIDE SEQUENCE [LARGE SCALE GENOMIC DNA]</scope>
    <source>
        <strain evidence="8 9">NE2</strain>
    </source>
</reference>
<dbReference type="InterPro" id="IPR003593">
    <property type="entry name" value="AAA+_ATPase"/>
</dbReference>
<dbReference type="PROSITE" id="PS50893">
    <property type="entry name" value="ABC_TRANSPORTER_2"/>
    <property type="match status" value="1"/>
</dbReference>
<evidence type="ECO:0000256" key="1">
    <source>
        <dbReference type="ARBA" id="ARBA00022448"/>
    </source>
</evidence>
<evidence type="ECO:0000256" key="3">
    <source>
        <dbReference type="ARBA" id="ARBA00022741"/>
    </source>
</evidence>
<dbReference type="Pfam" id="PF00005">
    <property type="entry name" value="ABC_tran"/>
    <property type="match status" value="1"/>
</dbReference>
<keyword evidence="5" id="KW-1278">Translocase</keyword>
<dbReference type="GO" id="GO:0005524">
    <property type="term" value="F:ATP binding"/>
    <property type="evidence" value="ECO:0007669"/>
    <property type="project" value="UniProtKB-KW"/>
</dbReference>
<dbReference type="AlphaFoldDB" id="A0A1I3YQT0"/>
<evidence type="ECO:0000313" key="9">
    <source>
        <dbReference type="Proteomes" id="UP000198755"/>
    </source>
</evidence>
<dbReference type="SMART" id="SM00382">
    <property type="entry name" value="AAA"/>
    <property type="match status" value="1"/>
</dbReference>
<sequence>MTSLGRRETRRRAFWMAYMIEPAVELDNVDLSLGRGAARVHILKDISLHIGRGETIGMVGPSGSGKSTLLMIMAGLERPDAGRVKVDGVTLSDLGEDALARFRGARIGIVFQSFHLIPTMTALENVAIPLELAGVGDAFGRARAELQAVGLGERLSHYPAQLSGGEQQRVALARALAPRPAILVADEPTGNLDEANGAAIVELMFDLKRERGATLILVTHDPGLAAKCDRTIKLRSGRIDGGQPQAQAWPKLRA</sequence>
<evidence type="ECO:0000256" key="5">
    <source>
        <dbReference type="ARBA" id="ARBA00022967"/>
    </source>
</evidence>
<dbReference type="PANTHER" id="PTHR24220:SF659">
    <property type="entry name" value="TRANSPORTER, PUTATIVE-RELATED"/>
    <property type="match status" value="1"/>
</dbReference>
<keyword evidence="2" id="KW-0997">Cell inner membrane</keyword>
<dbReference type="GO" id="GO:0098796">
    <property type="term" value="C:membrane protein complex"/>
    <property type="evidence" value="ECO:0007669"/>
    <property type="project" value="UniProtKB-ARBA"/>
</dbReference>
<keyword evidence="2" id="KW-1003">Cell membrane</keyword>
<dbReference type="Gene3D" id="3.40.50.300">
    <property type="entry name" value="P-loop containing nucleotide triphosphate hydrolases"/>
    <property type="match status" value="1"/>
</dbReference>
<keyword evidence="2" id="KW-0472">Membrane</keyword>
<evidence type="ECO:0000259" key="7">
    <source>
        <dbReference type="PROSITE" id="PS50893"/>
    </source>
</evidence>
<dbReference type="GO" id="GO:0022857">
    <property type="term" value="F:transmembrane transporter activity"/>
    <property type="evidence" value="ECO:0007669"/>
    <property type="project" value="TreeGrafter"/>
</dbReference>
<evidence type="ECO:0000256" key="6">
    <source>
        <dbReference type="ARBA" id="ARBA00038388"/>
    </source>
</evidence>
<dbReference type="InterPro" id="IPR003439">
    <property type="entry name" value="ABC_transporter-like_ATP-bd"/>
</dbReference>
<evidence type="ECO:0000256" key="4">
    <source>
        <dbReference type="ARBA" id="ARBA00022840"/>
    </source>
</evidence>
<dbReference type="CDD" id="cd03255">
    <property type="entry name" value="ABC_MJ0796_LolCDE_FtsE"/>
    <property type="match status" value="1"/>
</dbReference>
<keyword evidence="3" id="KW-0547">Nucleotide-binding</keyword>
<dbReference type="FunFam" id="3.40.50.300:FF:000032">
    <property type="entry name" value="Export ABC transporter ATP-binding protein"/>
    <property type="match status" value="1"/>
</dbReference>
<dbReference type="EMBL" id="FOSN01000006">
    <property type="protein sequence ID" value="SFK34110.1"/>
    <property type="molecule type" value="Genomic_DNA"/>
</dbReference>
<dbReference type="InterPro" id="IPR015854">
    <property type="entry name" value="ABC_transpr_LolD-like"/>
</dbReference>
<dbReference type="InterPro" id="IPR017911">
    <property type="entry name" value="MacB-like_ATP-bd"/>
</dbReference>
<dbReference type="GO" id="GO:0016887">
    <property type="term" value="F:ATP hydrolysis activity"/>
    <property type="evidence" value="ECO:0007669"/>
    <property type="project" value="InterPro"/>
</dbReference>
<dbReference type="STRING" id="1612308.SAMN05444581_106107"/>
<dbReference type="Proteomes" id="UP000198755">
    <property type="component" value="Unassembled WGS sequence"/>
</dbReference>
<dbReference type="PANTHER" id="PTHR24220">
    <property type="entry name" value="IMPORT ATP-BINDING PROTEIN"/>
    <property type="match status" value="1"/>
</dbReference>
<accession>A0A1I3YQT0</accession>
<organism evidence="8 9">
    <name type="scientific">Methylocapsa palsarum</name>
    <dbReference type="NCBI Taxonomy" id="1612308"/>
    <lineage>
        <taxon>Bacteria</taxon>
        <taxon>Pseudomonadati</taxon>
        <taxon>Pseudomonadota</taxon>
        <taxon>Alphaproteobacteria</taxon>
        <taxon>Hyphomicrobiales</taxon>
        <taxon>Beijerinckiaceae</taxon>
        <taxon>Methylocapsa</taxon>
    </lineage>
</organism>
<dbReference type="InterPro" id="IPR027417">
    <property type="entry name" value="P-loop_NTPase"/>
</dbReference>
<name>A0A1I3YQT0_9HYPH</name>
<gene>
    <name evidence="8" type="ORF">SAMN05444581_106107</name>
</gene>
<feature type="domain" description="ABC transporter" evidence="7">
    <location>
        <begin position="24"/>
        <end position="254"/>
    </location>
</feature>
<dbReference type="PROSITE" id="PS00211">
    <property type="entry name" value="ABC_TRANSPORTER_1"/>
    <property type="match status" value="1"/>
</dbReference>
<dbReference type="GO" id="GO:0005886">
    <property type="term" value="C:plasma membrane"/>
    <property type="evidence" value="ECO:0007669"/>
    <property type="project" value="TreeGrafter"/>
</dbReference>
<keyword evidence="4 8" id="KW-0067">ATP-binding</keyword>
<dbReference type="SUPFAM" id="SSF52540">
    <property type="entry name" value="P-loop containing nucleoside triphosphate hydrolases"/>
    <property type="match status" value="1"/>
</dbReference>
<proteinExistence type="inferred from homology"/>
<keyword evidence="9" id="KW-1185">Reference proteome</keyword>
<keyword evidence="1" id="KW-0813">Transport</keyword>
<protein>
    <submittedName>
        <fullName evidence="8">Putative ABC transport system ATP-binding protein</fullName>
    </submittedName>
</protein>
<evidence type="ECO:0000313" key="8">
    <source>
        <dbReference type="EMBL" id="SFK34110.1"/>
    </source>
</evidence>
<dbReference type="InterPro" id="IPR017871">
    <property type="entry name" value="ABC_transporter-like_CS"/>
</dbReference>